<dbReference type="EMBL" id="QZWG01000006">
    <property type="protein sequence ID" value="RZC09196.1"/>
    <property type="molecule type" value="Genomic_DNA"/>
</dbReference>
<reference evidence="3 4" key="1">
    <citation type="submission" date="2018-09" db="EMBL/GenBank/DDBJ databases">
        <title>A high-quality reference genome of wild soybean provides a powerful tool to mine soybean genomes.</title>
        <authorList>
            <person name="Xie M."/>
            <person name="Chung C.Y.L."/>
            <person name="Li M.-W."/>
            <person name="Wong F.-L."/>
            <person name="Chan T.-F."/>
            <person name="Lam H.-M."/>
        </authorList>
    </citation>
    <scope>NUCLEOTIDE SEQUENCE [LARGE SCALE GENOMIC DNA]</scope>
    <source>
        <strain evidence="4">cv. W05</strain>
        <tissue evidence="3">Hypocotyl of etiolated seedlings</tissue>
    </source>
</reference>
<comment type="caution">
    <text evidence="3">The sequence shown here is derived from an EMBL/GenBank/DDBJ whole genome shotgun (WGS) entry which is preliminary data.</text>
</comment>
<protein>
    <submittedName>
        <fullName evidence="3">Uncharacterized protein</fullName>
    </submittedName>
</protein>
<feature type="compositionally biased region" description="Polar residues" evidence="1">
    <location>
        <begin position="89"/>
        <end position="116"/>
    </location>
</feature>
<accession>A0A445KEB4</accession>
<keyword evidence="2" id="KW-0732">Signal</keyword>
<dbReference type="PANTHER" id="PTHR34672">
    <property type="entry name" value="POLLEN-SPECIFIC ARABINOGALACTA PROTEIN BAN102"/>
    <property type="match status" value="1"/>
</dbReference>
<proteinExistence type="predicted"/>
<evidence type="ECO:0000256" key="2">
    <source>
        <dbReference type="SAM" id="SignalP"/>
    </source>
</evidence>
<sequence length="116" mass="11851">MDMKKVTCAVLIAAASVSAVVAATEVPAPAPGPSSGASASLPLIGSLAGTIHSGKYFSPLLNIGTTDDISDLSYGLRCTHNKSTHIHRMTSNGLHGSSNTSSNRSRALSSVHNLHV</sequence>
<evidence type="ECO:0000313" key="3">
    <source>
        <dbReference type="EMBL" id="RZC09196.1"/>
    </source>
</evidence>
<organism evidence="3 4">
    <name type="scientific">Glycine soja</name>
    <name type="common">Wild soybean</name>
    <dbReference type="NCBI Taxonomy" id="3848"/>
    <lineage>
        <taxon>Eukaryota</taxon>
        <taxon>Viridiplantae</taxon>
        <taxon>Streptophyta</taxon>
        <taxon>Embryophyta</taxon>
        <taxon>Tracheophyta</taxon>
        <taxon>Spermatophyta</taxon>
        <taxon>Magnoliopsida</taxon>
        <taxon>eudicotyledons</taxon>
        <taxon>Gunneridae</taxon>
        <taxon>Pentapetalae</taxon>
        <taxon>rosids</taxon>
        <taxon>fabids</taxon>
        <taxon>Fabales</taxon>
        <taxon>Fabaceae</taxon>
        <taxon>Papilionoideae</taxon>
        <taxon>50 kb inversion clade</taxon>
        <taxon>NPAAA clade</taxon>
        <taxon>indigoferoid/millettioid clade</taxon>
        <taxon>Phaseoleae</taxon>
        <taxon>Glycine</taxon>
        <taxon>Glycine subgen. Soja</taxon>
    </lineage>
</organism>
<dbReference type="Proteomes" id="UP000289340">
    <property type="component" value="Chromosome 6"/>
</dbReference>
<dbReference type="PANTHER" id="PTHR34672:SF2">
    <property type="entry name" value="ARABINOGALACTAN PROTEIN 23"/>
    <property type="match status" value="1"/>
</dbReference>
<evidence type="ECO:0000313" key="4">
    <source>
        <dbReference type="Proteomes" id="UP000289340"/>
    </source>
</evidence>
<feature type="region of interest" description="Disordered" evidence="1">
    <location>
        <begin position="88"/>
        <end position="116"/>
    </location>
</feature>
<gene>
    <name evidence="3" type="ORF">D0Y65_015802</name>
</gene>
<name>A0A445KEB4_GLYSO</name>
<feature type="signal peptide" evidence="2">
    <location>
        <begin position="1"/>
        <end position="23"/>
    </location>
</feature>
<feature type="chain" id="PRO_5019363594" evidence="2">
    <location>
        <begin position="24"/>
        <end position="116"/>
    </location>
</feature>
<evidence type="ECO:0000256" key="1">
    <source>
        <dbReference type="SAM" id="MobiDB-lite"/>
    </source>
</evidence>
<dbReference type="AlphaFoldDB" id="A0A445KEB4"/>
<dbReference type="InterPro" id="IPR044702">
    <property type="entry name" value="AGP23/40"/>
</dbReference>
<keyword evidence="4" id="KW-1185">Reference proteome</keyword>